<dbReference type="EMBL" id="CP051141">
    <property type="protein sequence ID" value="QIW98750.1"/>
    <property type="molecule type" value="Genomic_DNA"/>
</dbReference>
<dbReference type="PANTHER" id="PTHR24356:SF400">
    <property type="entry name" value="SERINE_THREONINE-PROTEIN KINASE CBK1"/>
    <property type="match status" value="1"/>
</dbReference>
<dbReference type="EC" id="2.7.11.1" evidence="1"/>
<name>A0A6H0XVR6_9PEZI</name>
<evidence type="ECO:0000256" key="6">
    <source>
        <dbReference type="ARBA" id="ARBA00022840"/>
    </source>
</evidence>
<keyword evidence="11" id="KW-1185">Reference proteome</keyword>
<evidence type="ECO:0000256" key="1">
    <source>
        <dbReference type="ARBA" id="ARBA00012513"/>
    </source>
</evidence>
<keyword evidence="5" id="KW-0418">Kinase</keyword>
<dbReference type="Pfam" id="PF00069">
    <property type="entry name" value="Pkinase"/>
    <property type="match status" value="1"/>
</dbReference>
<evidence type="ECO:0000256" key="7">
    <source>
        <dbReference type="ARBA" id="ARBA00047899"/>
    </source>
</evidence>
<dbReference type="InterPro" id="IPR011009">
    <property type="entry name" value="Kinase-like_dom_sf"/>
</dbReference>
<dbReference type="PANTHER" id="PTHR24356">
    <property type="entry name" value="SERINE/THREONINE-PROTEIN KINASE"/>
    <property type="match status" value="1"/>
</dbReference>
<proteinExistence type="predicted"/>
<keyword evidence="3" id="KW-0808">Transferase</keyword>
<keyword evidence="2" id="KW-0723">Serine/threonine-protein kinase</keyword>
<dbReference type="InterPro" id="IPR050236">
    <property type="entry name" value="Ser_Thr_kinase_AGC"/>
</dbReference>
<dbReference type="GO" id="GO:0004674">
    <property type="term" value="F:protein serine/threonine kinase activity"/>
    <property type="evidence" value="ECO:0007669"/>
    <property type="project" value="UniProtKB-KW"/>
</dbReference>
<evidence type="ECO:0000313" key="11">
    <source>
        <dbReference type="Proteomes" id="UP000503462"/>
    </source>
</evidence>
<dbReference type="Gene3D" id="3.30.200.20">
    <property type="entry name" value="Phosphorylase Kinase, domain 1"/>
    <property type="match status" value="1"/>
</dbReference>
<evidence type="ECO:0000256" key="2">
    <source>
        <dbReference type="ARBA" id="ARBA00022527"/>
    </source>
</evidence>
<dbReference type="Proteomes" id="UP000503462">
    <property type="component" value="Chromosome 3"/>
</dbReference>
<evidence type="ECO:0000313" key="10">
    <source>
        <dbReference type="EMBL" id="QIW98750.1"/>
    </source>
</evidence>
<gene>
    <name evidence="10" type="ORF">AMS68_004268</name>
</gene>
<comment type="catalytic activity">
    <reaction evidence="7">
        <text>L-threonyl-[protein] + ATP = O-phospho-L-threonyl-[protein] + ADP + H(+)</text>
        <dbReference type="Rhea" id="RHEA:46608"/>
        <dbReference type="Rhea" id="RHEA-COMP:11060"/>
        <dbReference type="Rhea" id="RHEA-COMP:11605"/>
        <dbReference type="ChEBI" id="CHEBI:15378"/>
        <dbReference type="ChEBI" id="CHEBI:30013"/>
        <dbReference type="ChEBI" id="CHEBI:30616"/>
        <dbReference type="ChEBI" id="CHEBI:61977"/>
        <dbReference type="ChEBI" id="CHEBI:456216"/>
        <dbReference type="EC" id="2.7.11.1"/>
    </reaction>
</comment>
<reference evidence="10 11" key="1">
    <citation type="journal article" date="2016" name="Sci. Rep.">
        <title>Peltaster fructicola genome reveals evolution from an invasive phytopathogen to an ectophytic parasite.</title>
        <authorList>
            <person name="Xu C."/>
            <person name="Chen H."/>
            <person name="Gleason M.L."/>
            <person name="Xu J.R."/>
            <person name="Liu H."/>
            <person name="Zhang R."/>
            <person name="Sun G."/>
        </authorList>
    </citation>
    <scope>NUCLEOTIDE SEQUENCE [LARGE SCALE GENOMIC DNA]</scope>
    <source>
        <strain evidence="10 11">LNHT1506</strain>
    </source>
</reference>
<organism evidence="10 11">
    <name type="scientific">Peltaster fructicola</name>
    <dbReference type="NCBI Taxonomy" id="286661"/>
    <lineage>
        <taxon>Eukaryota</taxon>
        <taxon>Fungi</taxon>
        <taxon>Dikarya</taxon>
        <taxon>Ascomycota</taxon>
        <taxon>Pezizomycotina</taxon>
        <taxon>Dothideomycetes</taxon>
        <taxon>Dothideomycetes incertae sedis</taxon>
        <taxon>Peltaster</taxon>
    </lineage>
</organism>
<keyword evidence="6" id="KW-0067">ATP-binding</keyword>
<evidence type="ECO:0000259" key="9">
    <source>
        <dbReference type="PROSITE" id="PS50011"/>
    </source>
</evidence>
<dbReference type="PROSITE" id="PS50011">
    <property type="entry name" value="PROTEIN_KINASE_DOM"/>
    <property type="match status" value="1"/>
</dbReference>
<evidence type="ECO:0000256" key="3">
    <source>
        <dbReference type="ARBA" id="ARBA00022679"/>
    </source>
</evidence>
<dbReference type="SUPFAM" id="SSF56112">
    <property type="entry name" value="Protein kinase-like (PK-like)"/>
    <property type="match status" value="1"/>
</dbReference>
<evidence type="ECO:0000256" key="5">
    <source>
        <dbReference type="ARBA" id="ARBA00022777"/>
    </source>
</evidence>
<comment type="catalytic activity">
    <reaction evidence="8">
        <text>L-seryl-[protein] + ATP = O-phospho-L-seryl-[protein] + ADP + H(+)</text>
        <dbReference type="Rhea" id="RHEA:17989"/>
        <dbReference type="Rhea" id="RHEA-COMP:9863"/>
        <dbReference type="Rhea" id="RHEA-COMP:11604"/>
        <dbReference type="ChEBI" id="CHEBI:15378"/>
        <dbReference type="ChEBI" id="CHEBI:29999"/>
        <dbReference type="ChEBI" id="CHEBI:30616"/>
        <dbReference type="ChEBI" id="CHEBI:83421"/>
        <dbReference type="ChEBI" id="CHEBI:456216"/>
        <dbReference type="EC" id="2.7.11.1"/>
    </reaction>
</comment>
<dbReference type="GO" id="GO:0035556">
    <property type="term" value="P:intracellular signal transduction"/>
    <property type="evidence" value="ECO:0007669"/>
    <property type="project" value="TreeGrafter"/>
</dbReference>
<evidence type="ECO:0000256" key="4">
    <source>
        <dbReference type="ARBA" id="ARBA00022741"/>
    </source>
</evidence>
<protein>
    <recommendedName>
        <fullName evidence="1">non-specific serine/threonine protein kinase</fullName>
        <ecNumber evidence="1">2.7.11.1</ecNumber>
    </recommendedName>
</protein>
<dbReference type="AlphaFoldDB" id="A0A6H0XVR6"/>
<evidence type="ECO:0000256" key="8">
    <source>
        <dbReference type="ARBA" id="ARBA00048679"/>
    </source>
</evidence>
<accession>A0A6H0XVR6</accession>
<dbReference type="OrthoDB" id="3638488at2759"/>
<keyword evidence="4" id="KW-0547">Nucleotide-binding</keyword>
<dbReference type="GO" id="GO:0005524">
    <property type="term" value="F:ATP binding"/>
    <property type="evidence" value="ECO:0007669"/>
    <property type="project" value="UniProtKB-KW"/>
</dbReference>
<feature type="domain" description="Protein kinase" evidence="9">
    <location>
        <begin position="138"/>
        <end position="265"/>
    </location>
</feature>
<dbReference type="InterPro" id="IPR000719">
    <property type="entry name" value="Prot_kinase_dom"/>
</dbReference>
<sequence length="265" mass="30231">MLCFCQGQEGHDMEYLEKSAAHTDHLFASRHSHRKACPIDYKQPEDLCPSLATIEKVAAAKIALELQYKTMLHDASPREQRRRSFERELVLQERSYAQCYVARKLWYIEESDHTRQTRALKTTSMARSREKSISIPGFEEVRVLGRGSFGTVRLIAKQLEDRSVQCYNSGGFDGNVTAQDNSMPKFYALKVLRKSGMLKNCQEGHVRAERDFLVHAESACSPWIVSLFGAFQDNTSLYLIMEFMVGGDFLGVLLREGVLHEDIAR</sequence>